<name>A0A8G2FDS3_ACIRU</name>
<dbReference type="InterPro" id="IPR050707">
    <property type="entry name" value="HTH_MetabolicPath_Reg"/>
</dbReference>
<comment type="caution">
    <text evidence="6">The sequence shown here is derived from an EMBL/GenBank/DDBJ whole genome shotgun (WGS) entry which is preliminary data.</text>
</comment>
<sequence>MTMPITDLPTSIAKAFALLRCVSVSEPPASFSTLLEQTGLPKATLHRLLQELVTAGLIRTAPDRTYRPALGLLELAYRAWESIDLKAVASRHVDTLWRSTDETVHLAVRDGHEIIYIDKRESPKTLRLFSSVGRRGPLHCTGVGKAILAHLPQAERDEIINAITLTGHTPHTITSRHLLRAAFDDIRAAGLAFDREEHEVGIICVAAPIFDRTGRPVASLSVTAPAMRMDDARLATLAPEVKLAAERISADVVASNCVI</sequence>
<evidence type="ECO:0000313" key="6">
    <source>
        <dbReference type="EMBL" id="SIQ98571.1"/>
    </source>
</evidence>
<dbReference type="GO" id="GO:0003700">
    <property type="term" value="F:DNA-binding transcription factor activity"/>
    <property type="evidence" value="ECO:0007669"/>
    <property type="project" value="TreeGrafter"/>
</dbReference>
<evidence type="ECO:0000313" key="7">
    <source>
        <dbReference type="Proteomes" id="UP000186308"/>
    </source>
</evidence>
<evidence type="ECO:0000259" key="5">
    <source>
        <dbReference type="PROSITE" id="PS51078"/>
    </source>
</evidence>
<proteinExistence type="predicted"/>
<evidence type="ECO:0000259" key="4">
    <source>
        <dbReference type="PROSITE" id="PS51077"/>
    </source>
</evidence>
<dbReference type="AlphaFoldDB" id="A0A8G2FDS3"/>
<dbReference type="PROSITE" id="PS51078">
    <property type="entry name" value="ICLR_ED"/>
    <property type="match status" value="1"/>
</dbReference>
<dbReference type="Pfam" id="PF09339">
    <property type="entry name" value="HTH_IclR"/>
    <property type="match status" value="1"/>
</dbReference>
<dbReference type="InterPro" id="IPR029016">
    <property type="entry name" value="GAF-like_dom_sf"/>
</dbReference>
<dbReference type="Gene3D" id="1.10.10.10">
    <property type="entry name" value="Winged helix-like DNA-binding domain superfamily/Winged helix DNA-binding domain"/>
    <property type="match status" value="1"/>
</dbReference>
<reference evidence="6 7" key="1">
    <citation type="submission" date="2017-01" db="EMBL/GenBank/DDBJ databases">
        <authorList>
            <person name="Varghese N."/>
            <person name="Submissions S."/>
        </authorList>
    </citation>
    <scope>NUCLEOTIDE SEQUENCE [LARGE SCALE GENOMIC DNA]</scope>
    <source>
        <strain evidence="6 7">ATCC 35905</strain>
    </source>
</reference>
<keyword evidence="7" id="KW-1185">Reference proteome</keyword>
<keyword evidence="2" id="KW-0238">DNA-binding</keyword>
<dbReference type="EMBL" id="FTNE01000013">
    <property type="protein sequence ID" value="SIQ98571.1"/>
    <property type="molecule type" value="Genomic_DNA"/>
</dbReference>
<dbReference type="SUPFAM" id="SSF46785">
    <property type="entry name" value="Winged helix' DNA-binding domain"/>
    <property type="match status" value="1"/>
</dbReference>
<organism evidence="6 7">
    <name type="scientific">Acidiphilium rubrum</name>
    <dbReference type="NCBI Taxonomy" id="526"/>
    <lineage>
        <taxon>Bacteria</taxon>
        <taxon>Pseudomonadati</taxon>
        <taxon>Pseudomonadota</taxon>
        <taxon>Alphaproteobacteria</taxon>
        <taxon>Acetobacterales</taxon>
        <taxon>Acidocellaceae</taxon>
        <taxon>Acidiphilium</taxon>
    </lineage>
</organism>
<dbReference type="InterPro" id="IPR014757">
    <property type="entry name" value="Tscrpt_reg_IclR_C"/>
</dbReference>
<gene>
    <name evidence="6" type="ORF">SAMN05421828_1137</name>
</gene>
<accession>A0A8G2FDS3</accession>
<dbReference type="InterPro" id="IPR036390">
    <property type="entry name" value="WH_DNA-bd_sf"/>
</dbReference>
<evidence type="ECO:0000256" key="1">
    <source>
        <dbReference type="ARBA" id="ARBA00023015"/>
    </source>
</evidence>
<dbReference type="Gene3D" id="3.30.450.40">
    <property type="match status" value="1"/>
</dbReference>
<dbReference type="PROSITE" id="PS51077">
    <property type="entry name" value="HTH_ICLR"/>
    <property type="match status" value="1"/>
</dbReference>
<protein>
    <submittedName>
        <fullName evidence="6">Transcriptional regulator, IclR family</fullName>
    </submittedName>
</protein>
<dbReference type="SUPFAM" id="SSF55781">
    <property type="entry name" value="GAF domain-like"/>
    <property type="match status" value="1"/>
</dbReference>
<dbReference type="RefSeq" id="WP_139334082.1">
    <property type="nucleotide sequence ID" value="NZ_FTNE01000013.1"/>
</dbReference>
<dbReference type="PANTHER" id="PTHR30136:SF24">
    <property type="entry name" value="HTH-TYPE TRANSCRIPTIONAL REPRESSOR ALLR"/>
    <property type="match status" value="1"/>
</dbReference>
<feature type="domain" description="HTH iclR-type" evidence="4">
    <location>
        <begin position="9"/>
        <end position="72"/>
    </location>
</feature>
<dbReference type="Pfam" id="PF01614">
    <property type="entry name" value="IclR_C"/>
    <property type="match status" value="1"/>
</dbReference>
<dbReference type="SMART" id="SM00346">
    <property type="entry name" value="HTH_ICLR"/>
    <property type="match status" value="1"/>
</dbReference>
<dbReference type="InterPro" id="IPR005471">
    <property type="entry name" value="Tscrpt_reg_IclR_N"/>
</dbReference>
<evidence type="ECO:0000256" key="2">
    <source>
        <dbReference type="ARBA" id="ARBA00023125"/>
    </source>
</evidence>
<feature type="domain" description="IclR-ED" evidence="5">
    <location>
        <begin position="71"/>
        <end position="254"/>
    </location>
</feature>
<evidence type="ECO:0000256" key="3">
    <source>
        <dbReference type="ARBA" id="ARBA00023163"/>
    </source>
</evidence>
<keyword evidence="1" id="KW-0805">Transcription regulation</keyword>
<keyword evidence="3" id="KW-0804">Transcription</keyword>
<dbReference type="GO" id="GO:0045892">
    <property type="term" value="P:negative regulation of DNA-templated transcription"/>
    <property type="evidence" value="ECO:0007669"/>
    <property type="project" value="TreeGrafter"/>
</dbReference>
<dbReference type="GO" id="GO:0003677">
    <property type="term" value="F:DNA binding"/>
    <property type="evidence" value="ECO:0007669"/>
    <property type="project" value="UniProtKB-KW"/>
</dbReference>
<dbReference type="InterPro" id="IPR036388">
    <property type="entry name" value="WH-like_DNA-bd_sf"/>
</dbReference>
<dbReference type="Proteomes" id="UP000186308">
    <property type="component" value="Unassembled WGS sequence"/>
</dbReference>
<dbReference type="OrthoDB" id="9807558at2"/>
<dbReference type="PANTHER" id="PTHR30136">
    <property type="entry name" value="HELIX-TURN-HELIX TRANSCRIPTIONAL REGULATOR, ICLR FAMILY"/>
    <property type="match status" value="1"/>
</dbReference>